<dbReference type="Proteomes" id="UP000489121">
    <property type="component" value="Unassembled WGS sequence"/>
</dbReference>
<evidence type="ECO:0000313" key="26">
    <source>
        <dbReference type="Proteomes" id="UP000544530"/>
    </source>
</evidence>
<protein>
    <recommendedName>
        <fullName evidence="7">Histidinol-phosphate aminotransferase</fullName>
        <ecNumber evidence="7">2.6.1.9</ecNumber>
    </recommendedName>
    <alternativeName>
        <fullName evidence="7">Imidazole acetol-phosphate transaminase</fullName>
    </alternativeName>
</protein>
<evidence type="ECO:0000313" key="9">
    <source>
        <dbReference type="EMBL" id="EAC5550052.1"/>
    </source>
</evidence>
<dbReference type="PANTHER" id="PTHR43643:SF3">
    <property type="entry name" value="HISTIDINOL-PHOSPHATE AMINOTRANSFERASE"/>
    <property type="match status" value="1"/>
</dbReference>
<dbReference type="InterPro" id="IPR005861">
    <property type="entry name" value="HisP_aminotrans"/>
</dbReference>
<reference evidence="12 23" key="3">
    <citation type="submission" date="2019-04" db="EMBL/GenBank/DDBJ databases">
        <authorList>
            <consortium name="GenomeTrakr network: Whole genome sequencing for foodborne pathogen traceback"/>
        </authorList>
    </citation>
    <scope>NUCLEOTIDE SEQUENCE [LARGE SCALE GENOMIC DNA]</scope>
    <source>
        <strain evidence="12 23">CFSAN072474</strain>
    </source>
</reference>
<evidence type="ECO:0000259" key="8">
    <source>
        <dbReference type="Pfam" id="PF00155"/>
    </source>
</evidence>
<evidence type="ECO:0000313" key="15">
    <source>
        <dbReference type="EMBL" id="EDO0985982.1"/>
    </source>
</evidence>
<dbReference type="InterPro" id="IPR015424">
    <property type="entry name" value="PyrdxlP-dep_Trfase"/>
</dbReference>
<dbReference type="Proteomes" id="UP000522199">
    <property type="component" value="Unassembled WGS sequence"/>
</dbReference>
<evidence type="ECO:0000313" key="20">
    <source>
        <dbReference type="Proteomes" id="UP000368512"/>
    </source>
</evidence>
<dbReference type="EMBL" id="AALGDA010000001">
    <property type="protein sequence ID" value="ECY9781489.1"/>
    <property type="molecule type" value="Genomic_DNA"/>
</dbReference>
<evidence type="ECO:0000313" key="25">
    <source>
        <dbReference type="Proteomes" id="UP000528151"/>
    </source>
</evidence>
<dbReference type="CDD" id="cd00609">
    <property type="entry name" value="AAT_like"/>
    <property type="match status" value="1"/>
</dbReference>
<dbReference type="GO" id="GO:0000105">
    <property type="term" value="P:L-histidine biosynthetic process"/>
    <property type="evidence" value="ECO:0007669"/>
    <property type="project" value="UniProtKB-UniRule"/>
</dbReference>
<reference evidence="15 21" key="4">
    <citation type="submission" date="2019-08" db="EMBL/GenBank/DDBJ databases">
        <authorList>
            <person name="Ashton P.M."/>
            <person name="Dallman T."/>
            <person name="Nair S."/>
            <person name="De Pinna E."/>
            <person name="Peters T."/>
            <person name="Grant K."/>
        </authorList>
    </citation>
    <scope>NUCLEOTIDE SEQUENCE [LARGE SCALE GENOMIC DNA]</scope>
    <source>
        <strain evidence="15 21">788324</strain>
    </source>
</reference>
<evidence type="ECO:0000313" key="11">
    <source>
        <dbReference type="EMBL" id="EAG4462062.1"/>
    </source>
</evidence>
<sequence length="360" mass="39862">MKWKKSLTGLSSYKPGKREEEVMAELGLTKITKLSSNENPLGTSPKVAELQANSSVETEIYPDGWASSLRTVVADFYQLEEEELIFTAGVDELIELLTRVLLDTTKNTVMATPTFVQYRQNALIEGAEVREIPLLVDGAHDLDGMLNAIDDNTTIVWVCNPNNPTGNYIDLADIQAFLDKVPSDVLVVLDEAYIEYVTPQPEKHEKLIRTYKNLIITRTFSKIYGLASARVGYGIADKAIIEQLNIVRPPFNTTSIGQKLAIEAIKDQAFIEACRTSNANGIKQYEAFAKRFEQVKLYPANGNFVLIDLGIEAGTIFSYLEKNGYITRSGAALGFPTAVRITIGKEEENSAVIALLEKLL</sequence>
<accession>A0A0B8R5U9</accession>
<dbReference type="Proteomes" id="UP000527632">
    <property type="component" value="Unassembled WGS sequence"/>
</dbReference>
<comment type="cofactor">
    <cofactor evidence="1 7">
        <name>pyridoxal 5'-phosphate</name>
        <dbReference type="ChEBI" id="CHEBI:597326"/>
    </cofactor>
</comment>
<dbReference type="InterPro" id="IPR050106">
    <property type="entry name" value="HistidinolP_aminotransfase"/>
</dbReference>
<dbReference type="AlphaFoldDB" id="A0A0B8R5U9"/>
<dbReference type="Proteomes" id="UP000544530">
    <property type="component" value="Unassembled WGS sequence"/>
</dbReference>
<dbReference type="EMBL" id="AAAJWF010000007">
    <property type="protein sequence ID" value="EAC7481306.1"/>
    <property type="molecule type" value="Genomic_DNA"/>
</dbReference>
<dbReference type="UniPathway" id="UPA00031">
    <property type="reaction ID" value="UER00012"/>
</dbReference>
<dbReference type="GO" id="GO:0004400">
    <property type="term" value="F:histidinol-phosphate transaminase activity"/>
    <property type="evidence" value="ECO:0007669"/>
    <property type="project" value="UniProtKB-UniRule"/>
</dbReference>
<reference evidence="14 22" key="5">
    <citation type="submission" date="2019-09" db="EMBL/GenBank/DDBJ databases">
        <authorList>
            <consortium name="PulseNet: The National Subtyping Network for Foodborne Disease Surveillance"/>
            <person name="Tarr C.L."/>
            <person name="Trees E."/>
            <person name="Katz L.S."/>
            <person name="Carleton-Romer H.A."/>
            <person name="Stroika S."/>
            <person name="Kucerova Z."/>
            <person name="Roache K.F."/>
            <person name="Sabol A.L."/>
            <person name="Besser J."/>
            <person name="Gerner-Smidt P."/>
        </authorList>
    </citation>
    <scope>NUCLEOTIDE SEQUENCE [LARGE SCALE GENOMIC DNA]</scope>
    <source>
        <strain evidence="14 22">PNUSAL005692</strain>
    </source>
</reference>
<dbReference type="PANTHER" id="PTHR43643">
    <property type="entry name" value="HISTIDINOL-PHOSPHATE AMINOTRANSFERASE 2"/>
    <property type="match status" value="1"/>
</dbReference>
<evidence type="ECO:0000313" key="12">
    <source>
        <dbReference type="EMBL" id="EAG9385999.1"/>
    </source>
</evidence>
<evidence type="ECO:0000313" key="22">
    <source>
        <dbReference type="Proteomes" id="UP000489121"/>
    </source>
</evidence>
<dbReference type="Proteomes" id="UP000467536">
    <property type="component" value="Unassembled WGS sequence"/>
</dbReference>
<reference evidence="17 18" key="1">
    <citation type="journal article" date="2018" name="BMC Genomics">
        <title>Genes significantly associated with lineage II food isolates of Listeria monocytogenes.</title>
        <authorList>
            <person name="Pirone-Davies C."/>
            <person name="Chen Y."/>
            <person name="Pightling A."/>
            <person name="Ryan G."/>
            <person name="Wang Y."/>
            <person name="Yao K."/>
            <person name="Hoffmann M."/>
            <person name="Allard M.W."/>
        </authorList>
    </citation>
    <scope>NUCLEOTIDE SEQUENCE [LARGE SCALE GENOMIC DNA]</scope>
    <source>
        <strain evidence="17 18">PNUSAL000550</strain>
    </source>
</reference>
<evidence type="ECO:0000313" key="14">
    <source>
        <dbReference type="EMBL" id="ECY9781489.1"/>
    </source>
</evidence>
<evidence type="ECO:0000313" key="18">
    <source>
        <dbReference type="Proteomes" id="UP000272537"/>
    </source>
</evidence>
<keyword evidence="7" id="KW-0028">Amino-acid biosynthesis</keyword>
<evidence type="ECO:0000313" key="13">
    <source>
        <dbReference type="EMBL" id="EAH4241587.1"/>
    </source>
</evidence>
<dbReference type="Proteomes" id="UP000528151">
    <property type="component" value="Unassembled WGS sequence"/>
</dbReference>
<gene>
    <name evidence="7 15" type="primary">hisC</name>
    <name evidence="17" type="synonym">hisc</name>
    <name evidence="9" type="ORF">ARY78_06400</name>
    <name evidence="11" type="ORF">CA369_07180</name>
    <name evidence="12" type="ORF">CW845_00640</name>
    <name evidence="10" type="ORF">DQ70_11505</name>
    <name evidence="17" type="ORF">DYZ80_02502</name>
    <name evidence="13" type="ORF">E5F58_06150</name>
    <name evidence="14" type="ORF">F6515_00635</name>
    <name evidence="15" type="ORF">FV747_08250</name>
    <name evidence="16" type="ORF">HZJ64_09210</name>
</gene>
<dbReference type="Gene3D" id="3.40.640.10">
    <property type="entry name" value="Type I PLP-dependent aspartate aminotransferase-like (Major domain)"/>
    <property type="match status" value="1"/>
</dbReference>
<dbReference type="EMBL" id="AAAIXK010000003">
    <property type="protein sequence ID" value="EAC5550052.1"/>
    <property type="molecule type" value="Genomic_DNA"/>
</dbReference>
<comment type="subunit">
    <text evidence="2 7">Homodimer.</text>
</comment>
<dbReference type="NCBIfam" id="TIGR01141">
    <property type="entry name" value="hisC"/>
    <property type="match status" value="1"/>
</dbReference>
<evidence type="ECO:0000256" key="4">
    <source>
        <dbReference type="ARBA" id="ARBA00022679"/>
    </source>
</evidence>
<evidence type="ECO:0000313" key="17">
    <source>
        <dbReference type="EMBL" id="RKA06607.1"/>
    </source>
</evidence>
<dbReference type="KEGG" id="lmv:Y193_05930"/>
<dbReference type="SUPFAM" id="SSF53383">
    <property type="entry name" value="PLP-dependent transferases"/>
    <property type="match status" value="1"/>
</dbReference>
<dbReference type="GO" id="GO:0030170">
    <property type="term" value="F:pyridoxal phosphate binding"/>
    <property type="evidence" value="ECO:0007669"/>
    <property type="project" value="InterPro"/>
</dbReference>
<dbReference type="InterPro" id="IPR004839">
    <property type="entry name" value="Aminotransferase_I/II_large"/>
</dbReference>
<evidence type="ECO:0000256" key="3">
    <source>
        <dbReference type="ARBA" id="ARBA00022576"/>
    </source>
</evidence>
<dbReference type="Proteomes" id="UP000365297">
    <property type="component" value="Unassembled WGS sequence"/>
</dbReference>
<dbReference type="Gene3D" id="3.90.1150.10">
    <property type="entry name" value="Aspartate Aminotransferase, domain 1"/>
    <property type="match status" value="1"/>
</dbReference>
<reference evidence="16 26" key="6">
    <citation type="submission" date="2020-06" db="EMBL/GenBank/DDBJ databases">
        <title>Two Listeria outbreaks in Switzerland in 2018 and 2020.</title>
        <authorList>
            <person name="Stevens M.J.A."/>
            <person name="Bloemberg G."/>
            <person name="Nusch-Inderbinnen M."/>
            <person name="Stephan R."/>
        </authorList>
    </citation>
    <scope>NUCLEOTIDE SEQUENCE [LARGE SCALE GENOMIC DNA]</scope>
    <source>
        <strain evidence="16 26">N18-0707</strain>
    </source>
</reference>
<evidence type="ECO:0000313" key="10">
    <source>
        <dbReference type="EMBL" id="EAC7481306.1"/>
    </source>
</evidence>
<evidence type="ECO:0000313" key="19">
    <source>
        <dbReference type="Proteomes" id="UP000365297"/>
    </source>
</evidence>
<name>A0A0B8R5U9_LISMN</name>
<dbReference type="KEGG" id="lmok:CQ02_09980"/>
<dbReference type="EMBL" id="AABGUK010000002">
    <property type="protein sequence ID" value="EAH4241587.1"/>
    <property type="molecule type" value="Genomic_DNA"/>
</dbReference>
<evidence type="ECO:0000256" key="2">
    <source>
        <dbReference type="ARBA" id="ARBA00011738"/>
    </source>
</evidence>
<dbReference type="SMR" id="A0A0B8R5U9"/>
<evidence type="ECO:0000256" key="5">
    <source>
        <dbReference type="ARBA" id="ARBA00022898"/>
    </source>
</evidence>
<comment type="caution">
    <text evidence="15">The sequence shown here is derived from an EMBL/GenBank/DDBJ whole genome shotgun (WGS) entry which is preliminary data.</text>
</comment>
<dbReference type="EMBL" id="AABBZO010000006">
    <property type="protein sequence ID" value="EAG4462062.1"/>
    <property type="molecule type" value="Genomic_DNA"/>
</dbReference>
<evidence type="ECO:0000313" key="16">
    <source>
        <dbReference type="EMBL" id="NYA02011.1"/>
    </source>
</evidence>
<evidence type="ECO:0000313" key="24">
    <source>
        <dbReference type="Proteomes" id="UP000527632"/>
    </source>
</evidence>
<keyword evidence="5 7" id="KW-0663">Pyridoxal phosphate</keyword>
<dbReference type="EMBL" id="QXLS01000006">
    <property type="protein sequence ID" value="RKA06607.1"/>
    <property type="molecule type" value="Genomic_DNA"/>
</dbReference>
<keyword evidence="6 7" id="KW-0368">Histidine biosynthesis</keyword>
<reference evidence="19 20" key="2">
    <citation type="submission" date="2018-06" db="EMBL/GenBank/DDBJ databases">
        <authorList>
            <consortium name="GenomeTrakr: Next Generation Sequencing Network for Food Pathogen Tracability"/>
        </authorList>
    </citation>
    <scope>NUCLEOTIDE SEQUENCE [LARGE SCALE GENOMIC DNA]</scope>
    <source>
        <strain evidence="10 20">CFSAN008042</strain>
        <strain evidence="11 25">CFSAN063727</strain>
        <strain evidence="9 19">FDA00007096</strain>
        <strain evidence="13 24">LS1344</strain>
    </source>
</reference>
<proteinExistence type="inferred from homology"/>
<evidence type="ECO:0000256" key="1">
    <source>
        <dbReference type="ARBA" id="ARBA00001933"/>
    </source>
</evidence>
<dbReference type="Pfam" id="PF00155">
    <property type="entry name" value="Aminotran_1_2"/>
    <property type="match status" value="1"/>
</dbReference>
<dbReference type="EMBL" id="AABEKY010000001">
    <property type="protein sequence ID" value="EAG9385999.1"/>
    <property type="molecule type" value="Genomic_DNA"/>
</dbReference>
<comment type="catalytic activity">
    <reaction evidence="7">
        <text>L-histidinol phosphate + 2-oxoglutarate = 3-(imidazol-4-yl)-2-oxopropyl phosphate + L-glutamate</text>
        <dbReference type="Rhea" id="RHEA:23744"/>
        <dbReference type="ChEBI" id="CHEBI:16810"/>
        <dbReference type="ChEBI" id="CHEBI:29985"/>
        <dbReference type="ChEBI" id="CHEBI:57766"/>
        <dbReference type="ChEBI" id="CHEBI:57980"/>
        <dbReference type="EC" id="2.6.1.9"/>
    </reaction>
</comment>
<feature type="domain" description="Aminotransferase class I/classII large" evidence="8">
    <location>
        <begin position="30"/>
        <end position="352"/>
    </location>
</feature>
<dbReference type="HAMAP" id="MF_01023">
    <property type="entry name" value="HisC_aminotrans_2"/>
    <property type="match status" value="1"/>
</dbReference>
<dbReference type="Proteomes" id="UP000368512">
    <property type="component" value="Unassembled WGS sequence"/>
</dbReference>
<keyword evidence="3 7" id="KW-0032">Aminotransferase</keyword>
<dbReference type="EMBL" id="JACAVN010000005">
    <property type="protein sequence ID" value="NYA02011.1"/>
    <property type="molecule type" value="Genomic_DNA"/>
</dbReference>
<dbReference type="Proteomes" id="UP000272537">
    <property type="component" value="Unassembled WGS sequence"/>
</dbReference>
<evidence type="ECO:0000256" key="7">
    <source>
        <dbReference type="HAMAP-Rule" id="MF_01023"/>
    </source>
</evidence>
<dbReference type="InterPro" id="IPR015422">
    <property type="entry name" value="PyrdxlP-dep_Trfase_small"/>
</dbReference>
<evidence type="ECO:0000313" key="21">
    <source>
        <dbReference type="Proteomes" id="UP000467536"/>
    </source>
</evidence>
<dbReference type="RefSeq" id="WP_003726521.1">
    <property type="nucleotide sequence ID" value="NC_021825.2"/>
</dbReference>
<dbReference type="InterPro" id="IPR015421">
    <property type="entry name" value="PyrdxlP-dep_Trfase_major"/>
</dbReference>
<feature type="modified residue" description="N6-(pyridoxal phosphate)lysine" evidence="7">
    <location>
        <position position="222"/>
    </location>
</feature>
<organism evidence="15 21">
    <name type="scientific">Listeria monocytogenes</name>
    <dbReference type="NCBI Taxonomy" id="1639"/>
    <lineage>
        <taxon>Bacteria</taxon>
        <taxon>Bacillati</taxon>
        <taxon>Bacillota</taxon>
        <taxon>Bacilli</taxon>
        <taxon>Bacillales</taxon>
        <taxon>Listeriaceae</taxon>
        <taxon>Listeria</taxon>
    </lineage>
</organism>
<keyword evidence="4 7" id="KW-0808">Transferase</keyword>
<evidence type="ECO:0000313" key="23">
    <source>
        <dbReference type="Proteomes" id="UP000522199"/>
    </source>
</evidence>
<comment type="pathway">
    <text evidence="7">Amino-acid biosynthesis; L-histidine biosynthesis; L-histidine from 5-phospho-alpha-D-ribose 1-diphosphate: step 7/9.</text>
</comment>
<dbReference type="EMBL" id="AANEHK010000006">
    <property type="protein sequence ID" value="EDO0985982.1"/>
    <property type="molecule type" value="Genomic_DNA"/>
</dbReference>
<comment type="similarity">
    <text evidence="7">Belongs to the class-II pyridoxal-phosphate-dependent aminotransferase family. Histidinol-phosphate aminotransferase subfamily.</text>
</comment>
<evidence type="ECO:0000256" key="6">
    <source>
        <dbReference type="ARBA" id="ARBA00023102"/>
    </source>
</evidence>
<dbReference type="EC" id="2.6.1.9" evidence="7"/>